<evidence type="ECO:0000256" key="4">
    <source>
        <dbReference type="ARBA" id="ARBA00022989"/>
    </source>
</evidence>
<feature type="transmembrane region" description="Helical" evidence="6">
    <location>
        <begin position="277"/>
        <end position="293"/>
    </location>
</feature>
<evidence type="ECO:0000256" key="1">
    <source>
        <dbReference type="ARBA" id="ARBA00004651"/>
    </source>
</evidence>
<comment type="caution">
    <text evidence="9">The sequence shown here is derived from an EMBL/GenBank/DDBJ whole genome shotgun (WGS) entry which is preliminary data.</text>
</comment>
<dbReference type="InterPro" id="IPR004477">
    <property type="entry name" value="ComEC_N"/>
</dbReference>
<feature type="transmembrane region" description="Helical" evidence="6">
    <location>
        <begin position="380"/>
        <end position="399"/>
    </location>
</feature>
<dbReference type="Proteomes" id="UP000321528">
    <property type="component" value="Unassembled WGS sequence"/>
</dbReference>
<evidence type="ECO:0000256" key="3">
    <source>
        <dbReference type="ARBA" id="ARBA00022692"/>
    </source>
</evidence>
<feature type="transmembrane region" description="Helical" evidence="6">
    <location>
        <begin position="473"/>
        <end position="490"/>
    </location>
</feature>
<dbReference type="AlphaFoldDB" id="A0A418N842"/>
<dbReference type="EMBL" id="VNWL01000022">
    <property type="protein sequence ID" value="TXK02000.1"/>
    <property type="molecule type" value="Genomic_DNA"/>
</dbReference>
<comment type="subcellular location">
    <subcellularLocation>
        <location evidence="1">Cell membrane</location>
        <topology evidence="1">Multi-pass membrane protein</topology>
    </subcellularLocation>
</comment>
<feature type="transmembrane region" description="Helical" evidence="6">
    <location>
        <begin position="20"/>
        <end position="40"/>
    </location>
</feature>
<dbReference type="GO" id="GO:0005886">
    <property type="term" value="C:plasma membrane"/>
    <property type="evidence" value="ECO:0007669"/>
    <property type="project" value="UniProtKB-SubCell"/>
</dbReference>
<keyword evidence="12" id="KW-1185">Reference proteome</keyword>
<reference evidence="9 11" key="1">
    <citation type="submission" date="2018-08" db="EMBL/GenBank/DDBJ databases">
        <title>Proposal of Muricauda 72 sp.nov. and Muricauda NH166 sp.nov., isolated from seawater.</title>
        <authorList>
            <person name="Cheng H."/>
            <person name="Wu Y.-H."/>
            <person name="Guo L.-L."/>
            <person name="Xu X.-W."/>
        </authorList>
    </citation>
    <scope>NUCLEOTIDE SEQUENCE [LARGE SCALE GENOMIC DNA]</scope>
    <source>
        <strain evidence="9 11">NH166</strain>
    </source>
</reference>
<feature type="transmembrane region" description="Helical" evidence="6">
    <location>
        <begin position="244"/>
        <end position="265"/>
    </location>
</feature>
<dbReference type="RefSeq" id="WP_119640641.1">
    <property type="nucleotide sequence ID" value="NZ_QXFJ01000023.1"/>
</dbReference>
<dbReference type="NCBIfam" id="TIGR00360">
    <property type="entry name" value="ComEC_N-term"/>
    <property type="match status" value="1"/>
</dbReference>
<proteinExistence type="predicted"/>
<accession>A0A418N842</accession>
<dbReference type="OrthoDB" id="9761531at2"/>
<evidence type="ECO:0000313" key="12">
    <source>
        <dbReference type="Proteomes" id="UP000321528"/>
    </source>
</evidence>
<reference evidence="10 12" key="2">
    <citation type="submission" date="2019-07" db="EMBL/GenBank/DDBJ databases">
        <title>Draft genome of two Muricauda strains isolated from deep sea.</title>
        <authorList>
            <person name="Sun C."/>
        </authorList>
    </citation>
    <scope>NUCLEOTIDE SEQUENCE [LARGE SCALE GENOMIC DNA]</scope>
    <source>
        <strain evidence="10 12">NH166</strain>
    </source>
</reference>
<dbReference type="Pfam" id="PF13567">
    <property type="entry name" value="DUF4131"/>
    <property type="match status" value="1"/>
</dbReference>
<keyword evidence="4 6" id="KW-1133">Transmembrane helix</keyword>
<evidence type="ECO:0000259" key="8">
    <source>
        <dbReference type="Pfam" id="PF13567"/>
    </source>
</evidence>
<evidence type="ECO:0000256" key="5">
    <source>
        <dbReference type="ARBA" id="ARBA00023136"/>
    </source>
</evidence>
<dbReference type="InterPro" id="IPR052159">
    <property type="entry name" value="Competence_DNA_uptake"/>
</dbReference>
<feature type="transmembrane region" description="Helical" evidence="6">
    <location>
        <begin position="52"/>
        <end position="73"/>
    </location>
</feature>
<dbReference type="PANTHER" id="PTHR30619">
    <property type="entry name" value="DNA INTERNALIZATION/COMPETENCE PROTEIN COMEC/REC2"/>
    <property type="match status" value="1"/>
</dbReference>
<feature type="transmembrane region" description="Helical" evidence="6">
    <location>
        <begin position="411"/>
        <end position="433"/>
    </location>
</feature>
<dbReference type="Pfam" id="PF03772">
    <property type="entry name" value="Competence"/>
    <property type="match status" value="1"/>
</dbReference>
<feature type="domain" description="DUF4131" evidence="8">
    <location>
        <begin position="23"/>
        <end position="180"/>
    </location>
</feature>
<keyword evidence="3 6" id="KW-0812">Transmembrane</keyword>
<name>A0A418N842_9FLAO</name>
<feature type="domain" description="ComEC/Rec2-related protein" evidence="7">
    <location>
        <begin position="223"/>
        <end position="492"/>
    </location>
</feature>
<dbReference type="Proteomes" id="UP000284189">
    <property type="component" value="Unassembled WGS sequence"/>
</dbReference>
<organism evidence="9 11">
    <name type="scientific">Flagellimonas aequoris</name>
    <dbReference type="NCBI Taxonomy" id="2306997"/>
    <lineage>
        <taxon>Bacteria</taxon>
        <taxon>Pseudomonadati</taxon>
        <taxon>Bacteroidota</taxon>
        <taxon>Flavobacteriia</taxon>
        <taxon>Flavobacteriales</taxon>
        <taxon>Flavobacteriaceae</taxon>
        <taxon>Flagellimonas</taxon>
    </lineage>
</organism>
<evidence type="ECO:0000313" key="9">
    <source>
        <dbReference type="EMBL" id="RIV70896.1"/>
    </source>
</evidence>
<feature type="transmembrane region" description="Helical" evidence="6">
    <location>
        <begin position="328"/>
        <end position="360"/>
    </location>
</feature>
<gene>
    <name evidence="9" type="ORF">D2U88_09355</name>
    <name evidence="10" type="ORF">FQ019_09280</name>
</gene>
<keyword evidence="5 6" id="KW-0472">Membrane</keyword>
<protein>
    <submittedName>
        <fullName evidence="9">ComEC family competence protein</fullName>
    </submittedName>
</protein>
<evidence type="ECO:0000259" key="7">
    <source>
        <dbReference type="Pfam" id="PF03772"/>
    </source>
</evidence>
<evidence type="ECO:0000256" key="2">
    <source>
        <dbReference type="ARBA" id="ARBA00022475"/>
    </source>
</evidence>
<evidence type="ECO:0000313" key="10">
    <source>
        <dbReference type="EMBL" id="TXK02000.1"/>
    </source>
</evidence>
<evidence type="ECO:0000313" key="11">
    <source>
        <dbReference type="Proteomes" id="UP000284189"/>
    </source>
</evidence>
<dbReference type="InterPro" id="IPR025405">
    <property type="entry name" value="DUF4131"/>
</dbReference>
<evidence type="ECO:0000256" key="6">
    <source>
        <dbReference type="SAM" id="Phobius"/>
    </source>
</evidence>
<feature type="transmembrane region" description="Helical" evidence="6">
    <location>
        <begin position="497"/>
        <end position="514"/>
    </location>
</feature>
<dbReference type="PANTHER" id="PTHR30619:SF1">
    <property type="entry name" value="RECOMBINATION PROTEIN 2"/>
    <property type="match status" value="1"/>
</dbReference>
<dbReference type="EMBL" id="QXFJ01000023">
    <property type="protein sequence ID" value="RIV70896.1"/>
    <property type="molecule type" value="Genomic_DNA"/>
</dbReference>
<keyword evidence="2" id="KW-1003">Cell membrane</keyword>
<sequence>MSVKLTLCVMAGIVLGFYGGLPPLSFLIVLLVLLPVLYGIGKKQTRDGFPFFELFTAFFGIGLGVFVVGMATFPVNSYRIDHDLNLESTWHLKITERLKPNPFSQKYVAEVIALDTESASGKILLILPSDSTDKSFKVDDELLILAKPETVPPPLNPHQFDYKRYLEKQGIHHQILANKKVLVPIEHPSQTLLGVASSFREHIIAQLKKHDFGVQEVGVIQALLLGQRDDISEDTYNNYINAGAVHILAVSGLHVGILLLLLQFLLSPLERLRSGKTLKLVIIVTLLWAYAFIAGLSPSIIRAVTMFSFLAYAMHLNRPTNSFNIIALSMLFILLVKPLFLFQVGFQMSYAAVFAIVWIYPKMQRFWYPDNYFLQKIWQLLSVSVAAQLGVLPISLFYFHQFPALFFVANLLIIPFLGLILGFGILVIFLALMDALPATLVLVYDQIIKLMNATVGWVAHQEEFIFKDIPFDAVQLVLGYVVVFALVVFLSRPKWKLAMILLLGFIGFQGWNLWNQVQIQKKETLILTHRSRNTVLLHQMGSSLQIYAADSLNLGSLTKDYSIAERVKNSRVEPLKNYYSINQQTLYVMGSLALYPPTSKIDYLLLTQSPKVNLERVLDSLRPKMVLADGSNYKSVVKRWEKTCKQKEIPFHYTGEKGFYVFIVEED</sequence>